<organism evidence="5 6">
    <name type="scientific">Haemaphysalis longicornis</name>
    <name type="common">Bush tick</name>
    <dbReference type="NCBI Taxonomy" id="44386"/>
    <lineage>
        <taxon>Eukaryota</taxon>
        <taxon>Metazoa</taxon>
        <taxon>Ecdysozoa</taxon>
        <taxon>Arthropoda</taxon>
        <taxon>Chelicerata</taxon>
        <taxon>Arachnida</taxon>
        <taxon>Acari</taxon>
        <taxon>Parasitiformes</taxon>
        <taxon>Ixodida</taxon>
        <taxon>Ixodoidea</taxon>
        <taxon>Ixodidae</taxon>
        <taxon>Haemaphysalinae</taxon>
        <taxon>Haemaphysalis</taxon>
    </lineage>
</organism>
<dbReference type="GO" id="GO:0003723">
    <property type="term" value="F:RNA binding"/>
    <property type="evidence" value="ECO:0007669"/>
    <property type="project" value="UniProtKB-UniRule"/>
</dbReference>
<dbReference type="CDD" id="cd12290">
    <property type="entry name" value="RRM1_LARP7"/>
    <property type="match status" value="1"/>
</dbReference>
<sequence>MEFYFSDANLRKDRYMSELVHKDEEGCRSTKFNTSVLNEVDSNNDPISLWCKSGTRSTEAFCILCNCTISCTQHGATAVKRHAGMKKHIETAARHRDKDGKLLPPKLVQGTLDFSHGSIGSSLEDQVCKAEAMFALSVVSKSIPFSWGDTATEMYHCMFADSEIAKRFSCGRVKLSRVVSDGLGPYFKAQVVGELCQPNVYYSLMIDETPKPEQRVQQLDVLVRYFSNNQQQVVVEHVQSFNLGRATAEVIVSCVEEAMTDLPKQGFICFFSDGPNVMKSVKNKLQKQVAPLLVDVGNCNLHKVHNAFAKGLDAFGVDVEEVVRNIYYYFKGAVRAEALKDCQESLGIACHVFLRHVSNRWLTLQDSLCRVEEQFEALRTYFLKGPASRQRVDTQSLHNKLVGAFSEKQLHAKVLFLKNCAQLFTGFQTLFQKQEPLLHILHAELVGLVQRVLSRFLRCEAFADKSAEELRKLDVTNPALWKAKPEVGVDTEQAMLEWDSSEKKRFRLGARAFYVACSKDLLQKLPFDNQVLRHVSLLSLQPTNVEAEVRSLKYLASQLPHVIKNEEVASLTDEWHMLKCDSSNSLQPEESERIDSRWARIFQLKSGAGLQKYPLLSKLVKALLCLPHGNADCERGFSENKHLCEGRYSLCLASINGLRQTKTYLRRYDGNATKVPLTPELLRSVRKSRARYTERTASAEQSACRKRPGSTETGADVGDEKRLRRNLEEKMDGGLKRVRRRTALATKPDVDECTLYVERLPLHADHAWLQGVFSRHGQVLYVSLPRYRHNGRIKGFAFVEFASSDDMHRACQVSGAGGAFSRLRDPGTEAGRASGGE</sequence>
<proteinExistence type="predicted"/>
<dbReference type="Gene3D" id="3.30.70.330">
    <property type="match status" value="1"/>
</dbReference>
<name>A0A9J6FCB6_HAELO</name>
<protein>
    <recommendedName>
        <fullName evidence="4">RRM domain-containing protein</fullName>
    </recommendedName>
</protein>
<gene>
    <name evidence="5" type="ORF">HPB48_005767</name>
</gene>
<feature type="domain" description="RRM" evidence="4">
    <location>
        <begin position="753"/>
        <end position="837"/>
    </location>
</feature>
<dbReference type="Pfam" id="PF00076">
    <property type="entry name" value="RRM_1"/>
    <property type="match status" value="1"/>
</dbReference>
<keyword evidence="1 2" id="KW-0694">RNA-binding</keyword>
<dbReference type="InterPro" id="IPR012337">
    <property type="entry name" value="RNaseH-like_sf"/>
</dbReference>
<evidence type="ECO:0000256" key="3">
    <source>
        <dbReference type="SAM" id="MobiDB-lite"/>
    </source>
</evidence>
<evidence type="ECO:0000256" key="2">
    <source>
        <dbReference type="PROSITE-ProRule" id="PRU00176"/>
    </source>
</evidence>
<dbReference type="InterPro" id="IPR000504">
    <property type="entry name" value="RRM_dom"/>
</dbReference>
<dbReference type="EMBL" id="JABSTR010000001">
    <property type="protein sequence ID" value="KAH9359945.1"/>
    <property type="molecule type" value="Genomic_DNA"/>
</dbReference>
<dbReference type="PANTHER" id="PTHR37162">
    <property type="entry name" value="HAT FAMILY DIMERISATION DOMAINCONTAINING PROTEIN-RELATED"/>
    <property type="match status" value="1"/>
</dbReference>
<dbReference type="Gene3D" id="1.10.10.10">
    <property type="entry name" value="Winged helix-like DNA-binding domain superfamily/Winged helix DNA-binding domain"/>
    <property type="match status" value="1"/>
</dbReference>
<dbReference type="OrthoDB" id="6494851at2759"/>
<comment type="caution">
    <text evidence="5">The sequence shown here is derived from an EMBL/GenBank/DDBJ whole genome shotgun (WGS) entry which is preliminary data.</text>
</comment>
<dbReference type="SMART" id="SM00360">
    <property type="entry name" value="RRM"/>
    <property type="match status" value="1"/>
</dbReference>
<dbReference type="InterPro" id="IPR036388">
    <property type="entry name" value="WH-like_DNA-bd_sf"/>
</dbReference>
<dbReference type="PROSITE" id="PS50102">
    <property type="entry name" value="RRM"/>
    <property type="match status" value="1"/>
</dbReference>
<reference evidence="5 6" key="1">
    <citation type="journal article" date="2020" name="Cell">
        <title>Large-Scale Comparative Analyses of Tick Genomes Elucidate Their Genetic Diversity and Vector Capacities.</title>
        <authorList>
            <consortium name="Tick Genome and Microbiome Consortium (TIGMIC)"/>
            <person name="Jia N."/>
            <person name="Wang J."/>
            <person name="Shi W."/>
            <person name="Du L."/>
            <person name="Sun Y."/>
            <person name="Zhan W."/>
            <person name="Jiang J.F."/>
            <person name="Wang Q."/>
            <person name="Zhang B."/>
            <person name="Ji P."/>
            <person name="Bell-Sakyi L."/>
            <person name="Cui X.M."/>
            <person name="Yuan T.T."/>
            <person name="Jiang B.G."/>
            <person name="Yang W.F."/>
            <person name="Lam T.T."/>
            <person name="Chang Q.C."/>
            <person name="Ding S.J."/>
            <person name="Wang X.J."/>
            <person name="Zhu J.G."/>
            <person name="Ruan X.D."/>
            <person name="Zhao L."/>
            <person name="Wei J.T."/>
            <person name="Ye R.Z."/>
            <person name="Que T.C."/>
            <person name="Du C.H."/>
            <person name="Zhou Y.H."/>
            <person name="Cheng J.X."/>
            <person name="Dai P.F."/>
            <person name="Guo W.B."/>
            <person name="Han X.H."/>
            <person name="Huang E.J."/>
            <person name="Li L.F."/>
            <person name="Wei W."/>
            <person name="Gao Y.C."/>
            <person name="Liu J.Z."/>
            <person name="Shao H.Z."/>
            <person name="Wang X."/>
            <person name="Wang C.C."/>
            <person name="Yang T.C."/>
            <person name="Huo Q.B."/>
            <person name="Li W."/>
            <person name="Chen H.Y."/>
            <person name="Chen S.E."/>
            <person name="Zhou L.G."/>
            <person name="Ni X.B."/>
            <person name="Tian J.H."/>
            <person name="Sheng Y."/>
            <person name="Liu T."/>
            <person name="Pan Y.S."/>
            <person name="Xia L.Y."/>
            <person name="Li J."/>
            <person name="Zhao F."/>
            <person name="Cao W.C."/>
        </authorList>
    </citation>
    <scope>NUCLEOTIDE SEQUENCE [LARGE SCALE GENOMIC DNA]</scope>
    <source>
        <strain evidence="5">HaeL-2018</strain>
    </source>
</reference>
<keyword evidence="6" id="KW-1185">Reference proteome</keyword>
<feature type="region of interest" description="Disordered" evidence="3">
    <location>
        <begin position="692"/>
        <end position="720"/>
    </location>
</feature>
<dbReference type="SUPFAM" id="SSF53098">
    <property type="entry name" value="Ribonuclease H-like"/>
    <property type="match status" value="1"/>
</dbReference>
<dbReference type="InterPro" id="IPR035979">
    <property type="entry name" value="RBD_domain_sf"/>
</dbReference>
<evidence type="ECO:0000259" key="4">
    <source>
        <dbReference type="PROSITE" id="PS50102"/>
    </source>
</evidence>
<dbReference type="OMA" id="EAFCILC"/>
<dbReference type="SUPFAM" id="SSF54928">
    <property type="entry name" value="RNA-binding domain, RBD"/>
    <property type="match status" value="1"/>
</dbReference>
<dbReference type="InterPro" id="IPR012677">
    <property type="entry name" value="Nucleotide-bd_a/b_plait_sf"/>
</dbReference>
<evidence type="ECO:0000256" key="1">
    <source>
        <dbReference type="ARBA" id="ARBA00022884"/>
    </source>
</evidence>
<dbReference type="PANTHER" id="PTHR37162:SF1">
    <property type="entry name" value="BED-TYPE DOMAIN-CONTAINING PROTEIN"/>
    <property type="match status" value="1"/>
</dbReference>
<dbReference type="AlphaFoldDB" id="A0A9J6FCB6"/>
<accession>A0A9J6FCB6</accession>
<dbReference type="Proteomes" id="UP000821853">
    <property type="component" value="Chromosome 1"/>
</dbReference>
<evidence type="ECO:0000313" key="5">
    <source>
        <dbReference type="EMBL" id="KAH9359945.1"/>
    </source>
</evidence>
<dbReference type="InterPro" id="IPR034887">
    <property type="entry name" value="LARP7_RRM1"/>
</dbReference>
<evidence type="ECO:0000313" key="6">
    <source>
        <dbReference type="Proteomes" id="UP000821853"/>
    </source>
</evidence>
<dbReference type="VEuPathDB" id="VectorBase:HLOH_059300"/>